<keyword evidence="4" id="KW-0238">DNA-binding</keyword>
<dbReference type="OMA" id="MDAPFVQ"/>
<gene>
    <name evidence="8" type="primary">rpoH</name>
    <name evidence="9" type="ORF">ANAPC1_00773</name>
    <name evidence="8" type="ORF">ANAPHAGO_00403</name>
</gene>
<dbReference type="InterPro" id="IPR036388">
    <property type="entry name" value="WH-like_DNA-bd_sf"/>
</dbReference>
<evidence type="ECO:0000259" key="7">
    <source>
        <dbReference type="Pfam" id="PF04545"/>
    </source>
</evidence>
<evidence type="ECO:0000313" key="10">
    <source>
        <dbReference type="Proteomes" id="UP000055047"/>
    </source>
</evidence>
<evidence type="ECO:0000313" key="8">
    <source>
        <dbReference type="EMBL" id="CEH11208.1"/>
    </source>
</evidence>
<dbReference type="GO" id="GO:0003677">
    <property type="term" value="F:DNA binding"/>
    <property type="evidence" value="ECO:0007669"/>
    <property type="project" value="UniProtKB-KW"/>
</dbReference>
<dbReference type="PANTHER" id="PTHR30376">
    <property type="entry name" value="SIGMA FACTOR RPOH HEAT SHOCK RELATED"/>
    <property type="match status" value="1"/>
</dbReference>
<keyword evidence="3" id="KW-0731">Sigma factor</keyword>
<dbReference type="EMBL" id="FLLR01000028">
    <property type="protein sequence ID" value="SBO14419.1"/>
    <property type="molecule type" value="Genomic_DNA"/>
</dbReference>
<dbReference type="CDD" id="cd06171">
    <property type="entry name" value="Sigma70_r4"/>
    <property type="match status" value="1"/>
</dbReference>
<reference evidence="8 10" key="1">
    <citation type="submission" date="2014-09" db="EMBL/GenBank/DDBJ databases">
        <authorList>
            <person name="Loux Valentin"/>
            <person name="Dugat Thibaut"/>
        </authorList>
    </citation>
    <scope>NUCLEOTIDE SEQUENCE [LARGE SCALE GENOMIC DNA]</scope>
    <source>
        <strain evidence="8 10">BOV-10_179</strain>
    </source>
</reference>
<proteinExistence type="inferred from homology"/>
<dbReference type="Pfam" id="PF04545">
    <property type="entry name" value="Sigma70_r4"/>
    <property type="match status" value="1"/>
</dbReference>
<dbReference type="Proteomes" id="UP000078419">
    <property type="component" value="Unassembled WGS sequence"/>
</dbReference>
<dbReference type="GeneID" id="92748203"/>
<evidence type="ECO:0000256" key="1">
    <source>
        <dbReference type="ARBA" id="ARBA00007788"/>
    </source>
</evidence>
<evidence type="ECO:0000256" key="3">
    <source>
        <dbReference type="ARBA" id="ARBA00023082"/>
    </source>
</evidence>
<name>A0A098GL05_ANAPH</name>
<dbReference type="InterPro" id="IPR007627">
    <property type="entry name" value="RNA_pol_sigma70_r2"/>
</dbReference>
<dbReference type="PATRIC" id="fig|948.7.peg.72"/>
<evidence type="ECO:0000259" key="6">
    <source>
        <dbReference type="Pfam" id="PF04542"/>
    </source>
</evidence>
<evidence type="ECO:0000313" key="9">
    <source>
        <dbReference type="EMBL" id="SBO14419.1"/>
    </source>
</evidence>
<comment type="similarity">
    <text evidence="1">Belongs to the sigma-70 factor family.</text>
</comment>
<keyword evidence="5" id="KW-0804">Transcription</keyword>
<sequence length="289" mass="33222">MLTASGLSMGADDLLAYMEQVRAFPMLTEREEKECAENWHKNRSVADAHKLVTSHLRLVVKVAMGFRSYGLPLMELIMEGNIGLMQAVKKFNPELGFRLSTYAIWWIKASIKDYILRSWSCMRIGTTQAQKKLFFSLRKIKRRILGCSASASQSDIRAIAEECGTSEKEVESMDRFFSNRDISLSDKVCCESGTELQDLIPCSSPNQEVMYLSHEESVMKDQMVKEALSTLDERHRDIFSRRKLKEHPDTLETLSEEYGVSKERIRQIELQSFSKVRSFVNANRYKICC</sequence>
<evidence type="ECO:0000256" key="2">
    <source>
        <dbReference type="ARBA" id="ARBA00023015"/>
    </source>
</evidence>
<dbReference type="InterPro" id="IPR014284">
    <property type="entry name" value="RNA_pol_sigma-70_dom"/>
</dbReference>
<evidence type="ECO:0000313" key="11">
    <source>
        <dbReference type="Proteomes" id="UP000078419"/>
    </source>
</evidence>
<dbReference type="GO" id="GO:0006352">
    <property type="term" value="P:DNA-templated transcription initiation"/>
    <property type="evidence" value="ECO:0007669"/>
    <property type="project" value="InterPro"/>
</dbReference>
<feature type="domain" description="RNA polymerase sigma-70 region 2" evidence="6">
    <location>
        <begin position="51"/>
        <end position="119"/>
    </location>
</feature>
<dbReference type="NCBIfam" id="NF005143">
    <property type="entry name" value="PRK06596.1"/>
    <property type="match status" value="1"/>
</dbReference>
<feature type="domain" description="RNA polymerase sigma-70 region 4" evidence="7">
    <location>
        <begin position="227"/>
        <end position="277"/>
    </location>
</feature>
<dbReference type="SUPFAM" id="SSF88659">
    <property type="entry name" value="Sigma3 and sigma4 domains of RNA polymerase sigma factors"/>
    <property type="match status" value="1"/>
</dbReference>
<reference evidence="9" key="2">
    <citation type="submission" date="2016-03" db="EMBL/GenBank/DDBJ databases">
        <authorList>
            <person name="Loux V."/>
        </authorList>
    </citation>
    <scope>NUCLEOTIDE SEQUENCE</scope>
    <source>
        <strain evidence="9">C1</strain>
    </source>
</reference>
<dbReference type="Pfam" id="PF04542">
    <property type="entry name" value="Sigma70_r2"/>
    <property type="match status" value="1"/>
</dbReference>
<dbReference type="InterPro" id="IPR013325">
    <property type="entry name" value="RNA_pol_sigma_r2"/>
</dbReference>
<dbReference type="InterPro" id="IPR007630">
    <property type="entry name" value="RNA_pol_sigma70_r4"/>
</dbReference>
<accession>A0A098GL05</accession>
<dbReference type="Proteomes" id="UP000055047">
    <property type="component" value="Unassembled WGS sequence"/>
</dbReference>
<dbReference type="GO" id="GO:0016987">
    <property type="term" value="F:sigma factor activity"/>
    <property type="evidence" value="ECO:0007669"/>
    <property type="project" value="UniProtKB-KW"/>
</dbReference>
<dbReference type="InterPro" id="IPR000943">
    <property type="entry name" value="RNA_pol_sigma70"/>
</dbReference>
<dbReference type="RefSeq" id="WP_011450859.1">
    <property type="nucleotide sequence ID" value="NZ_CCXQ01000145.1"/>
</dbReference>
<reference evidence="11" key="3">
    <citation type="submission" date="2016-03" db="EMBL/GenBank/DDBJ databases">
        <authorList>
            <person name="Loux Valentin"/>
        </authorList>
    </citation>
    <scope>NUCLEOTIDE SEQUENCE [LARGE SCALE GENOMIC DNA]</scope>
    <source>
        <strain evidence="11">C1</strain>
    </source>
</reference>
<dbReference type="SUPFAM" id="SSF88946">
    <property type="entry name" value="Sigma2 domain of RNA polymerase sigma factors"/>
    <property type="match status" value="1"/>
</dbReference>
<dbReference type="Gene3D" id="1.10.601.10">
    <property type="entry name" value="RNA Polymerase Primary Sigma Factor"/>
    <property type="match status" value="1"/>
</dbReference>
<dbReference type="InterPro" id="IPR050813">
    <property type="entry name" value="Sigma-70_Factor"/>
</dbReference>
<keyword evidence="2" id="KW-0805">Transcription regulation</keyword>
<evidence type="ECO:0000256" key="4">
    <source>
        <dbReference type="ARBA" id="ARBA00023125"/>
    </source>
</evidence>
<dbReference type="NCBIfam" id="TIGR02937">
    <property type="entry name" value="sigma70-ECF"/>
    <property type="match status" value="1"/>
</dbReference>
<organism evidence="8 10">
    <name type="scientific">Anaplasma phagocytophilum</name>
    <name type="common">Ehrlichia phagocytophila</name>
    <dbReference type="NCBI Taxonomy" id="948"/>
    <lineage>
        <taxon>Bacteria</taxon>
        <taxon>Pseudomonadati</taxon>
        <taxon>Pseudomonadota</taxon>
        <taxon>Alphaproteobacteria</taxon>
        <taxon>Rickettsiales</taxon>
        <taxon>Anaplasmataceae</taxon>
        <taxon>Anaplasma</taxon>
        <taxon>phagocytophilum group</taxon>
    </lineage>
</organism>
<protein>
    <submittedName>
        <fullName evidence="9">RNA polymerase sigma factor RpoH</fullName>
    </submittedName>
    <submittedName>
        <fullName evidence="8">RNA polymerase sigma-32 factor</fullName>
    </submittedName>
</protein>
<evidence type="ECO:0000256" key="5">
    <source>
        <dbReference type="ARBA" id="ARBA00023163"/>
    </source>
</evidence>
<dbReference type="PANTHER" id="PTHR30376:SF3">
    <property type="entry name" value="RNA POLYMERASE SIGMA FACTOR RPOH"/>
    <property type="match status" value="1"/>
</dbReference>
<dbReference type="EMBL" id="CCXQ01000145">
    <property type="protein sequence ID" value="CEH11208.1"/>
    <property type="molecule type" value="Genomic_DNA"/>
</dbReference>
<dbReference type="AlphaFoldDB" id="A0A098GL05"/>
<dbReference type="Gene3D" id="1.10.10.10">
    <property type="entry name" value="Winged helix-like DNA-binding domain superfamily/Winged helix DNA-binding domain"/>
    <property type="match status" value="1"/>
</dbReference>
<dbReference type="PRINTS" id="PR00046">
    <property type="entry name" value="SIGMA70FCT"/>
</dbReference>
<dbReference type="InterPro" id="IPR013324">
    <property type="entry name" value="RNA_pol_sigma_r3/r4-like"/>
</dbReference>